<dbReference type="EMBL" id="BKCJ011113207">
    <property type="protein sequence ID" value="GFC87982.1"/>
    <property type="molecule type" value="Genomic_DNA"/>
</dbReference>
<proteinExistence type="predicted"/>
<accession>A0A699RUR7</accession>
<feature type="compositionally biased region" description="Acidic residues" evidence="1">
    <location>
        <begin position="38"/>
        <end position="47"/>
    </location>
</feature>
<evidence type="ECO:0000313" key="2">
    <source>
        <dbReference type="EMBL" id="GFC87982.1"/>
    </source>
</evidence>
<feature type="compositionally biased region" description="Basic and acidic residues" evidence="1">
    <location>
        <begin position="48"/>
        <end position="68"/>
    </location>
</feature>
<feature type="region of interest" description="Disordered" evidence="1">
    <location>
        <begin position="35"/>
        <end position="68"/>
    </location>
</feature>
<sequence length="68" mass="7725">MESGSDLDQEISANMVFMAKMEKVLLDSEKSLSSAEETIAEDHDELEVDHNDSEEKDHLVDKVIKKFN</sequence>
<dbReference type="AlphaFoldDB" id="A0A699RUR7"/>
<name>A0A699RUR7_TANCI</name>
<comment type="caution">
    <text evidence="2">The sequence shown here is derived from an EMBL/GenBank/DDBJ whole genome shotgun (WGS) entry which is preliminary data.</text>
</comment>
<reference evidence="2" key="1">
    <citation type="journal article" date="2019" name="Sci. Rep.">
        <title>Draft genome of Tanacetum cinerariifolium, the natural source of mosquito coil.</title>
        <authorList>
            <person name="Yamashiro T."/>
            <person name="Shiraishi A."/>
            <person name="Satake H."/>
            <person name="Nakayama K."/>
        </authorList>
    </citation>
    <scope>NUCLEOTIDE SEQUENCE</scope>
</reference>
<protein>
    <submittedName>
        <fullName evidence="2">Uncharacterized protein</fullName>
    </submittedName>
</protein>
<organism evidence="2">
    <name type="scientific">Tanacetum cinerariifolium</name>
    <name type="common">Dalmatian daisy</name>
    <name type="synonym">Chrysanthemum cinerariifolium</name>
    <dbReference type="NCBI Taxonomy" id="118510"/>
    <lineage>
        <taxon>Eukaryota</taxon>
        <taxon>Viridiplantae</taxon>
        <taxon>Streptophyta</taxon>
        <taxon>Embryophyta</taxon>
        <taxon>Tracheophyta</taxon>
        <taxon>Spermatophyta</taxon>
        <taxon>Magnoliopsida</taxon>
        <taxon>eudicotyledons</taxon>
        <taxon>Gunneridae</taxon>
        <taxon>Pentapetalae</taxon>
        <taxon>asterids</taxon>
        <taxon>campanulids</taxon>
        <taxon>Asterales</taxon>
        <taxon>Asteraceae</taxon>
        <taxon>Asteroideae</taxon>
        <taxon>Anthemideae</taxon>
        <taxon>Anthemidinae</taxon>
        <taxon>Tanacetum</taxon>
    </lineage>
</organism>
<gene>
    <name evidence="2" type="ORF">Tci_859952</name>
</gene>
<evidence type="ECO:0000256" key="1">
    <source>
        <dbReference type="SAM" id="MobiDB-lite"/>
    </source>
</evidence>